<dbReference type="EMBL" id="JAUKPO010000027">
    <property type="protein sequence ID" value="MDO1450266.1"/>
    <property type="molecule type" value="Genomic_DNA"/>
</dbReference>
<feature type="chain" id="PRO_5046666050" evidence="1">
    <location>
        <begin position="21"/>
        <end position="197"/>
    </location>
</feature>
<dbReference type="Pfam" id="PF12099">
    <property type="entry name" value="DUF3575"/>
    <property type="match status" value="1"/>
</dbReference>
<name>A0ABT8REZ7_9BACT</name>
<organism evidence="2 3">
    <name type="scientific">Rhodocytophaga aerolata</name>
    <dbReference type="NCBI Taxonomy" id="455078"/>
    <lineage>
        <taxon>Bacteria</taxon>
        <taxon>Pseudomonadati</taxon>
        <taxon>Bacteroidota</taxon>
        <taxon>Cytophagia</taxon>
        <taxon>Cytophagales</taxon>
        <taxon>Rhodocytophagaceae</taxon>
        <taxon>Rhodocytophaga</taxon>
    </lineage>
</organism>
<comment type="caution">
    <text evidence="2">The sequence shown here is derived from an EMBL/GenBank/DDBJ whole genome shotgun (WGS) entry which is preliminary data.</text>
</comment>
<protein>
    <submittedName>
        <fullName evidence="2">DUF3575 domain-containing protein</fullName>
    </submittedName>
</protein>
<gene>
    <name evidence="2" type="ORF">Q0590_28555</name>
</gene>
<sequence>MRKLALIILLMMGTHMAAYAQEETLLPKRSIWIKTNLLNLLAQRPTLTIEKPLSSHWSVGLSYVNGQFTRILLTDHYRYDGFTLDTKYYFNRLNYDSFSPYVSMYVGNLNRRLHSEAKVLDKPVGLFGVGARDFYGQSVRMGANIGGQYLFTNRVSLDGHVGLGYGKYYKQLDKTDPSTKNGGYIDANLWLSIGYCF</sequence>
<accession>A0ABT8REZ7</accession>
<proteinExistence type="predicted"/>
<feature type="signal peptide" evidence="1">
    <location>
        <begin position="1"/>
        <end position="20"/>
    </location>
</feature>
<reference evidence="2" key="1">
    <citation type="submission" date="2023-07" db="EMBL/GenBank/DDBJ databases">
        <title>The genome sequence of Rhodocytophaga aerolata KACC 12507.</title>
        <authorList>
            <person name="Zhang X."/>
        </authorList>
    </citation>
    <scope>NUCLEOTIDE SEQUENCE</scope>
    <source>
        <strain evidence="2">KACC 12507</strain>
    </source>
</reference>
<dbReference type="Proteomes" id="UP001168528">
    <property type="component" value="Unassembled WGS sequence"/>
</dbReference>
<evidence type="ECO:0000313" key="2">
    <source>
        <dbReference type="EMBL" id="MDO1450266.1"/>
    </source>
</evidence>
<evidence type="ECO:0000256" key="1">
    <source>
        <dbReference type="SAM" id="SignalP"/>
    </source>
</evidence>
<keyword evidence="3" id="KW-1185">Reference proteome</keyword>
<dbReference type="InterPro" id="IPR021958">
    <property type="entry name" value="DUF3575"/>
</dbReference>
<dbReference type="RefSeq" id="WP_302041068.1">
    <property type="nucleotide sequence ID" value="NZ_JAUKPO010000027.1"/>
</dbReference>
<evidence type="ECO:0000313" key="3">
    <source>
        <dbReference type="Proteomes" id="UP001168528"/>
    </source>
</evidence>
<keyword evidence="1" id="KW-0732">Signal</keyword>